<dbReference type="Pfam" id="PF00378">
    <property type="entry name" value="ECH_1"/>
    <property type="match status" value="1"/>
</dbReference>
<dbReference type="InterPro" id="IPR045002">
    <property type="entry name" value="Ech1-like"/>
</dbReference>
<dbReference type="PANTHER" id="PTHR43149">
    <property type="entry name" value="ENOYL-COA HYDRATASE"/>
    <property type="match status" value="1"/>
</dbReference>
<dbReference type="EMBL" id="MT165610">
    <property type="protein sequence ID" value="QJU71801.1"/>
    <property type="molecule type" value="mRNA"/>
</dbReference>
<evidence type="ECO:0000256" key="5">
    <source>
        <dbReference type="ARBA" id="ARBA00022990"/>
    </source>
</evidence>
<dbReference type="GO" id="GO:0051750">
    <property type="term" value="F:delta(3,5)-delta(2,4)-dienoyl-CoA isomerase activity"/>
    <property type="evidence" value="ECO:0007669"/>
    <property type="project" value="TreeGrafter"/>
</dbReference>
<organism evidence="10">
    <name type="scientific">Gambierdiscus pacificus</name>
    <dbReference type="NCBI Taxonomy" id="439314"/>
    <lineage>
        <taxon>Eukaryota</taxon>
        <taxon>Sar</taxon>
        <taxon>Alveolata</taxon>
        <taxon>Dinophyceae</taxon>
        <taxon>Gonyaulacales</taxon>
        <taxon>Pyrocystaceae</taxon>
        <taxon>Gambierdiscus</taxon>
    </lineage>
</organism>
<keyword evidence="8 10" id="KW-0413">Isomerase</keyword>
<evidence type="ECO:0000256" key="1">
    <source>
        <dbReference type="ARBA" id="ARBA00004275"/>
    </source>
</evidence>
<keyword evidence="4" id="KW-0276">Fatty acid metabolism</keyword>
<dbReference type="GO" id="GO:0006635">
    <property type="term" value="P:fatty acid beta-oxidation"/>
    <property type="evidence" value="ECO:0007669"/>
    <property type="project" value="UniProtKB-UniPathway"/>
</dbReference>
<accession>A0A6M5KEJ4</accession>
<name>A0A6M5KEJ4_9DINO</name>
<dbReference type="FunFam" id="3.90.226.10:FF:000024">
    <property type="entry name" value="Delta3,5-delta2,4-dienoyl-CoA isomerase"/>
    <property type="match status" value="1"/>
</dbReference>
<keyword evidence="6" id="KW-0443">Lipid metabolism</keyword>
<evidence type="ECO:0000256" key="2">
    <source>
        <dbReference type="ARBA" id="ARBA00005005"/>
    </source>
</evidence>
<evidence type="ECO:0000256" key="4">
    <source>
        <dbReference type="ARBA" id="ARBA00022832"/>
    </source>
</evidence>
<comment type="subcellular location">
    <subcellularLocation>
        <location evidence="1">Peroxisome</location>
    </subcellularLocation>
</comment>
<dbReference type="CDD" id="cd06558">
    <property type="entry name" value="crotonase-like"/>
    <property type="match status" value="1"/>
</dbReference>
<dbReference type="PANTHER" id="PTHR43149:SF1">
    <property type="entry name" value="DELTA(3,5)-DELTA(2,4)-DIENOYL-COA ISOMERASE, MITOCHONDRIAL"/>
    <property type="match status" value="1"/>
</dbReference>
<dbReference type="FunFam" id="1.10.12.10:FF:000004">
    <property type="entry name" value="Delta3,5-delta2,4-dienoyl-CoA isomerase"/>
    <property type="match status" value="1"/>
</dbReference>
<evidence type="ECO:0000256" key="3">
    <source>
        <dbReference type="ARBA" id="ARBA00005254"/>
    </source>
</evidence>
<keyword evidence="5" id="KW-0007">Acetylation</keyword>
<proteinExistence type="evidence at transcript level"/>
<evidence type="ECO:0000256" key="7">
    <source>
        <dbReference type="ARBA" id="ARBA00023140"/>
    </source>
</evidence>
<dbReference type="Gene3D" id="1.10.12.10">
    <property type="entry name" value="Lyase 2-enoyl-coa Hydratase, Chain A, domain 2"/>
    <property type="match status" value="1"/>
</dbReference>
<evidence type="ECO:0000256" key="8">
    <source>
        <dbReference type="ARBA" id="ARBA00023235"/>
    </source>
</evidence>
<reference evidence="10" key="1">
    <citation type="journal article" date="2020" name="PLoS ONE">
        <title>Transcriptomic analysis of polyketide synthases in a highly ciguatoxic dinoflagellate, Gambierdiscus polynesiensis and low toxicity Gambierdiscus pacificus, from French Polynesia.</title>
        <authorList>
            <person name="Van Dolah F.M."/>
            <person name="Morey J.S."/>
            <person name="Milne S."/>
            <person name="Ung A."/>
            <person name="Anderson P.E."/>
            <person name="Chinain M."/>
        </authorList>
    </citation>
    <scope>NUCLEOTIDE SEQUENCE</scope>
</reference>
<dbReference type="InterPro" id="IPR029045">
    <property type="entry name" value="ClpP/crotonase-like_dom_sf"/>
</dbReference>
<keyword evidence="7" id="KW-0576">Peroxisome</keyword>
<dbReference type="SUPFAM" id="SSF52096">
    <property type="entry name" value="ClpP/crotonase"/>
    <property type="match status" value="1"/>
</dbReference>
<evidence type="ECO:0000256" key="6">
    <source>
        <dbReference type="ARBA" id="ARBA00023098"/>
    </source>
</evidence>
<feature type="region of interest" description="Disordered" evidence="9">
    <location>
        <begin position="68"/>
        <end position="89"/>
    </location>
</feature>
<dbReference type="InterPro" id="IPR001753">
    <property type="entry name" value="Enoyl-CoA_hydra/iso"/>
</dbReference>
<dbReference type="GO" id="GO:0005739">
    <property type="term" value="C:mitochondrion"/>
    <property type="evidence" value="ECO:0007669"/>
    <property type="project" value="TreeGrafter"/>
</dbReference>
<dbReference type="NCBIfam" id="NF004794">
    <property type="entry name" value="PRK06142.1"/>
    <property type="match status" value="1"/>
</dbReference>
<sequence>MQYGPYETLRVTKEDGILHVELNRPQKLNAMNRRFWQETRECFSAAAEDTEARAIVISAQGRAFSSGLDLSDMAPPASEEPASGKPKRDAGRLAYRIRREVLHTQESFNAIEACPQPVIVVGHGAVVGGGIDLMCTCCIRYASRDAWFTIKEVDIGLAADVGTLQRLPKIIGNEGAVRELAYTARKFTAEEALALGFLTRLFDTRDQALAAAMSLAKEIAQKPPLAVVGTKRMLDFTRNHSVQDGLEYVATWNGAMMQSPDLATAAAASLLKKTVSFSKL</sequence>
<dbReference type="UniPathway" id="UPA00659"/>
<dbReference type="Gene3D" id="3.90.226.10">
    <property type="entry name" value="2-enoyl-CoA Hydratase, Chain A, domain 1"/>
    <property type="match status" value="1"/>
</dbReference>
<evidence type="ECO:0000256" key="9">
    <source>
        <dbReference type="SAM" id="MobiDB-lite"/>
    </source>
</evidence>
<protein>
    <submittedName>
        <fullName evidence="10">Dienoyl coA isomerase</fullName>
    </submittedName>
</protein>
<comment type="pathway">
    <text evidence="2">Lipid metabolism; fatty acid beta-oxidation.</text>
</comment>
<dbReference type="GO" id="GO:0005777">
    <property type="term" value="C:peroxisome"/>
    <property type="evidence" value="ECO:0007669"/>
    <property type="project" value="UniProtKB-SubCell"/>
</dbReference>
<dbReference type="AlphaFoldDB" id="A0A6M5KEJ4"/>
<evidence type="ECO:0000313" key="10">
    <source>
        <dbReference type="EMBL" id="QJU71801.1"/>
    </source>
</evidence>
<dbReference type="InterPro" id="IPR014748">
    <property type="entry name" value="Enoyl-CoA_hydra_C"/>
</dbReference>
<comment type="similarity">
    <text evidence="3">Belongs to the enoyl-CoA hydratase/isomerase family.</text>
</comment>